<proteinExistence type="inferred from homology"/>
<sequence>MMKFEERQFTVDGMTICAKQWGDSGMPAIALHGWLDNAASFDALAQTLPELQLLALDMAGHGLSDHKPASGNYAIWDDLRFVMAVADQMNWRQFVLIGHSRGAIMATLLAGAIPERVSHLICVDGFIPEPEDPAKFPEQLGQYLQDFAKAGRGDKGHPDLAAAVAARRKATPMTEPAARLIVERGSYRDASGRVFWRSDRRLKLASPVKLSFPQLQANMDAIRAPRLLIIADQGFGRWLPKLPEALVSKFELRHIEGEHHCHMDEQAQQIGQWISRFIALEAELGGGR</sequence>
<dbReference type="Proteomes" id="UP001500392">
    <property type="component" value="Unassembled WGS sequence"/>
</dbReference>
<dbReference type="Pfam" id="PF00561">
    <property type="entry name" value="Abhydrolase_1"/>
    <property type="match status" value="1"/>
</dbReference>
<evidence type="ECO:0000256" key="1">
    <source>
        <dbReference type="ARBA" id="ARBA00008645"/>
    </source>
</evidence>
<comment type="caution">
    <text evidence="4">The sequence shown here is derived from an EMBL/GenBank/DDBJ whole genome shotgun (WGS) entry which is preliminary data.</text>
</comment>
<evidence type="ECO:0000313" key="5">
    <source>
        <dbReference type="Proteomes" id="UP001500392"/>
    </source>
</evidence>
<evidence type="ECO:0000256" key="2">
    <source>
        <dbReference type="ARBA" id="ARBA00022801"/>
    </source>
</evidence>
<dbReference type="Gene3D" id="3.40.50.1820">
    <property type="entry name" value="alpha/beta hydrolase"/>
    <property type="match status" value="1"/>
</dbReference>
<evidence type="ECO:0000313" key="4">
    <source>
        <dbReference type="EMBL" id="GAA4085258.1"/>
    </source>
</evidence>
<gene>
    <name evidence="4" type="ORF">GCM10022414_05060</name>
</gene>
<feature type="domain" description="AB hydrolase-1" evidence="3">
    <location>
        <begin position="31"/>
        <end position="175"/>
    </location>
</feature>
<dbReference type="SUPFAM" id="SSF53474">
    <property type="entry name" value="alpha/beta-Hydrolases"/>
    <property type="match status" value="1"/>
</dbReference>
<dbReference type="RefSeq" id="WP_344932204.1">
    <property type="nucleotide sequence ID" value="NZ_BAABDM010000001.1"/>
</dbReference>
<dbReference type="GO" id="GO:0016787">
    <property type="term" value="F:hydrolase activity"/>
    <property type="evidence" value="ECO:0007669"/>
    <property type="project" value="UniProtKB-KW"/>
</dbReference>
<reference evidence="5" key="1">
    <citation type="journal article" date="2019" name="Int. J. Syst. Evol. Microbiol.">
        <title>The Global Catalogue of Microorganisms (GCM) 10K type strain sequencing project: providing services to taxonomists for standard genome sequencing and annotation.</title>
        <authorList>
            <consortium name="The Broad Institute Genomics Platform"/>
            <consortium name="The Broad Institute Genome Sequencing Center for Infectious Disease"/>
            <person name="Wu L."/>
            <person name="Ma J."/>
        </authorList>
    </citation>
    <scope>NUCLEOTIDE SEQUENCE [LARGE SCALE GENOMIC DNA]</scope>
    <source>
        <strain evidence="5">JCM 17304</strain>
    </source>
</reference>
<dbReference type="InterPro" id="IPR029058">
    <property type="entry name" value="AB_hydrolase_fold"/>
</dbReference>
<evidence type="ECO:0000259" key="3">
    <source>
        <dbReference type="Pfam" id="PF00561"/>
    </source>
</evidence>
<accession>A0ABP7WB80</accession>
<name>A0ABP7WB80_9GAMM</name>
<dbReference type="PANTHER" id="PTHR43798:SF14">
    <property type="entry name" value="SERINE HYDROLASE-LIKE PROTEIN DDB_G0286239"/>
    <property type="match status" value="1"/>
</dbReference>
<comment type="similarity">
    <text evidence="1">Belongs to the AB hydrolase superfamily.</text>
</comment>
<organism evidence="4 5">
    <name type="scientific">Zhongshania borealis</name>
    <dbReference type="NCBI Taxonomy" id="889488"/>
    <lineage>
        <taxon>Bacteria</taxon>
        <taxon>Pseudomonadati</taxon>
        <taxon>Pseudomonadota</taxon>
        <taxon>Gammaproteobacteria</taxon>
        <taxon>Cellvibrionales</taxon>
        <taxon>Spongiibacteraceae</taxon>
        <taxon>Zhongshania</taxon>
    </lineage>
</organism>
<dbReference type="PANTHER" id="PTHR43798">
    <property type="entry name" value="MONOACYLGLYCEROL LIPASE"/>
    <property type="match status" value="1"/>
</dbReference>
<dbReference type="InterPro" id="IPR050266">
    <property type="entry name" value="AB_hydrolase_sf"/>
</dbReference>
<dbReference type="EMBL" id="BAABDM010000001">
    <property type="protein sequence ID" value="GAA4085258.1"/>
    <property type="molecule type" value="Genomic_DNA"/>
</dbReference>
<dbReference type="InterPro" id="IPR000073">
    <property type="entry name" value="AB_hydrolase_1"/>
</dbReference>
<protein>
    <submittedName>
        <fullName evidence="4">Alpha/beta hydrolase</fullName>
    </submittedName>
</protein>
<keyword evidence="2 4" id="KW-0378">Hydrolase</keyword>
<keyword evidence="5" id="KW-1185">Reference proteome</keyword>